<gene>
    <name evidence="1" type="ORF">CKAH01_16686</name>
</gene>
<evidence type="ECO:0000313" key="2">
    <source>
        <dbReference type="Proteomes" id="UP001281614"/>
    </source>
</evidence>
<name>A0AAD9YCB0_COLKA</name>
<comment type="caution">
    <text evidence="1">The sequence shown here is derived from an EMBL/GenBank/DDBJ whole genome shotgun (WGS) entry which is preliminary data.</text>
</comment>
<sequence>MASQSPNDSATQQWYNIVKGWAGASDGAFKRRAFPVSDITAAPTAGRGIPTAVINLEIHNIADTLLDDREKWLTQGSTGSYFGVEMTYFNHIITQSKSGGRRSSCSGEKRRERVFEEIRGEAYKQWRESAQWDSRPCDSTWIINNRPDVLDAEKEFGTDSDRVAALVAKGGDPDSEEIRITRQRLTEIHKQQELPGFTFKASIERFDPTEYFKQLRSGGEIRKADESIRCTNLPSYNYPNNYANTLERMYRSVDNAGAVETRTIEAKTGSHFTDHSNGGPAAGQKVDDVPWLRVRDVPGYRSKFPYVGRDPLKDLANAVRPSGILIGQGLKFKIIFKGQASEEFKNEYNKVKEKGGSLSIFGLTIQFNNEQVDEHTSTGSHKFDENKVEVTVEPARRVGDAILLAVVGATE</sequence>
<keyword evidence="2" id="KW-1185">Reference proteome</keyword>
<proteinExistence type="predicted"/>
<dbReference type="AlphaFoldDB" id="A0AAD9YCB0"/>
<protein>
    <submittedName>
        <fullName evidence="1">Uncharacterized protein</fullName>
    </submittedName>
</protein>
<dbReference type="EMBL" id="VYYT01000181">
    <property type="protein sequence ID" value="KAK2759270.1"/>
    <property type="molecule type" value="Genomic_DNA"/>
</dbReference>
<evidence type="ECO:0000313" key="1">
    <source>
        <dbReference type="EMBL" id="KAK2759270.1"/>
    </source>
</evidence>
<dbReference type="Proteomes" id="UP001281614">
    <property type="component" value="Unassembled WGS sequence"/>
</dbReference>
<organism evidence="1 2">
    <name type="scientific">Colletotrichum kahawae</name>
    <name type="common">Coffee berry disease fungus</name>
    <dbReference type="NCBI Taxonomy" id="34407"/>
    <lineage>
        <taxon>Eukaryota</taxon>
        <taxon>Fungi</taxon>
        <taxon>Dikarya</taxon>
        <taxon>Ascomycota</taxon>
        <taxon>Pezizomycotina</taxon>
        <taxon>Sordariomycetes</taxon>
        <taxon>Hypocreomycetidae</taxon>
        <taxon>Glomerellales</taxon>
        <taxon>Glomerellaceae</taxon>
        <taxon>Colletotrichum</taxon>
        <taxon>Colletotrichum gloeosporioides species complex</taxon>
    </lineage>
</organism>
<reference evidence="1" key="1">
    <citation type="submission" date="2023-02" db="EMBL/GenBank/DDBJ databases">
        <title>Colletotrichum kahawae CIFC_Que2 genome sequencing and assembly.</title>
        <authorList>
            <person name="Baroncelli R."/>
        </authorList>
    </citation>
    <scope>NUCLEOTIDE SEQUENCE</scope>
    <source>
        <strain evidence="1">CIFC_Que2</strain>
    </source>
</reference>
<accession>A0AAD9YCB0</accession>